<keyword evidence="6" id="KW-0539">Nucleus</keyword>
<dbReference type="GO" id="GO:0008270">
    <property type="term" value="F:zinc ion binding"/>
    <property type="evidence" value="ECO:0007669"/>
    <property type="project" value="InterPro"/>
</dbReference>
<keyword evidence="11" id="KW-1185">Reference proteome</keyword>
<keyword evidence="3" id="KW-0805">Transcription regulation</keyword>
<dbReference type="SMART" id="SM00066">
    <property type="entry name" value="GAL4"/>
    <property type="match status" value="1"/>
</dbReference>
<reference evidence="10" key="4">
    <citation type="journal article" date="2015" name="G3 (Bethesda)">
        <title>Genome sequences of three phytopathogenic species of the Magnaporthaceae family of fungi.</title>
        <authorList>
            <person name="Okagaki L.H."/>
            <person name="Nunes C.C."/>
            <person name="Sailsbery J."/>
            <person name="Clay B."/>
            <person name="Brown D."/>
            <person name="John T."/>
            <person name="Oh Y."/>
            <person name="Young N."/>
            <person name="Fitzgerald M."/>
            <person name="Haas B.J."/>
            <person name="Zeng Q."/>
            <person name="Young S."/>
            <person name="Adiconis X."/>
            <person name="Fan L."/>
            <person name="Levin J.Z."/>
            <person name="Mitchell T.K."/>
            <person name="Okubara P.A."/>
            <person name="Farman M.L."/>
            <person name="Kohn L.M."/>
            <person name="Birren B."/>
            <person name="Ma L.-J."/>
            <person name="Dean R.A."/>
        </authorList>
    </citation>
    <scope>NUCLEOTIDE SEQUENCE</scope>
    <source>
        <strain evidence="10">ATCC 64411 / 73-15</strain>
    </source>
</reference>
<sequence length="750" mass="81105">MTRTLAEDTPSADETASQGASTPSLPVAQAKAKPSAKTKPTACRRCHSRKVRCSGGQPCQNCRQAGKTSDCTYPRRNRLVKVSQRYLDDLIAENERLRAAQSTGGGGPPPPSTPAAPRQDGREVACVGGQQAISLDDRPWFFDLNIPNTPILLGEASDAAFATRFRQAVAGGRHIPRVNYATDEDLLALSDTDCEWPSPSRARFLVDVALRYASRHYHIVRRSKILEGLEQTLANPARSSDSLLRSKLWALFALGEMYSARSADAAENCFPGIHYFARATRIMRIVSERPRIGAIEIRLLLSFYSLALNRRHTAYTLAGSAVRLAVVMGLHVNVPSSQLTNVAAREHRCRVWWTAYTFDRLWAAKLGNPVAIEDNEIRVDFPSDQPSLEGTVDAGDFADAGFCLARINLARVAGKITQSIYGRRIHQESLSYRVQEALSDLRAWADELPSHLHLNSRGSGSSEAAQNPLPLHLSFNQCLVTATRPILLHVLRTHVASWPPRETDDRAPEPRDPAPPIPAVAMTVADACIRSARHSVQLLKEAWIDGSFATFNYFYAQYMFSAATVMAISSLLPSGADNGSDGEHFEAAASILYQVKNNGSFAGREFCRHIDAIKTAIEEARLRKAGAPSSSASPKVSTNTGGGITAAARGQQNTDGAALTADPSGLLPTPASTTGAGMGAGPAQQQLWTTQNGITGTALLESSLHQLLAQPALDLQFIDSSIYGDGSYSQGLYWPDVTPGGWTPDAWAAP</sequence>
<reference evidence="10" key="5">
    <citation type="submission" date="2015-06" db="UniProtKB">
        <authorList>
            <consortium name="EnsemblFungi"/>
        </authorList>
    </citation>
    <scope>IDENTIFICATION</scope>
    <source>
        <strain evidence="10">ATCC 64411</strain>
    </source>
</reference>
<dbReference type="Proteomes" id="UP000011715">
    <property type="component" value="Unassembled WGS sequence"/>
</dbReference>
<feature type="domain" description="Zn(2)-C6 fungal-type" evidence="8">
    <location>
        <begin position="42"/>
        <end position="73"/>
    </location>
</feature>
<gene>
    <name evidence="9" type="ORF">MAPG_01546</name>
</gene>
<evidence type="ECO:0000256" key="5">
    <source>
        <dbReference type="ARBA" id="ARBA00023163"/>
    </source>
</evidence>
<feature type="region of interest" description="Disordered" evidence="7">
    <location>
        <begin position="1"/>
        <end position="42"/>
    </location>
</feature>
<dbReference type="CDD" id="cd00067">
    <property type="entry name" value="GAL4"/>
    <property type="match status" value="1"/>
</dbReference>
<dbReference type="eggNOG" id="ENOG502SHK8">
    <property type="taxonomic scope" value="Eukaryota"/>
</dbReference>
<protein>
    <recommendedName>
        <fullName evidence="8">Zn(2)-C6 fungal-type domain-containing protein</fullName>
    </recommendedName>
</protein>
<feature type="compositionally biased region" description="Low complexity" evidence="7">
    <location>
        <begin position="668"/>
        <end position="682"/>
    </location>
</feature>
<dbReference type="SUPFAM" id="SSF57701">
    <property type="entry name" value="Zn2/Cys6 DNA-binding domain"/>
    <property type="match status" value="1"/>
</dbReference>
<dbReference type="Gene3D" id="4.10.240.10">
    <property type="entry name" value="Zn(2)-C6 fungal-type DNA-binding domain"/>
    <property type="match status" value="1"/>
</dbReference>
<dbReference type="InterPro" id="IPR051711">
    <property type="entry name" value="Stress_Response_Reg"/>
</dbReference>
<keyword evidence="5" id="KW-0804">Transcription</keyword>
<dbReference type="GO" id="GO:0043565">
    <property type="term" value="F:sequence-specific DNA binding"/>
    <property type="evidence" value="ECO:0007669"/>
    <property type="project" value="TreeGrafter"/>
</dbReference>
<reference evidence="9" key="2">
    <citation type="submission" date="2010-05" db="EMBL/GenBank/DDBJ databases">
        <title>The Genome Sequence of Magnaporthe poae strain ATCC 64411.</title>
        <authorList>
            <consortium name="The Broad Institute Genome Sequencing Platform"/>
            <consortium name="Broad Institute Genome Sequencing Center for Infectious Disease"/>
            <person name="Ma L.-J."/>
            <person name="Dead R."/>
            <person name="Young S."/>
            <person name="Zeng Q."/>
            <person name="Koehrsen M."/>
            <person name="Alvarado L."/>
            <person name="Berlin A."/>
            <person name="Chapman S.B."/>
            <person name="Chen Z."/>
            <person name="Freedman E."/>
            <person name="Gellesch M."/>
            <person name="Goldberg J."/>
            <person name="Griggs A."/>
            <person name="Gujja S."/>
            <person name="Heilman E.R."/>
            <person name="Heiman D."/>
            <person name="Hepburn T."/>
            <person name="Howarth C."/>
            <person name="Jen D."/>
            <person name="Larson L."/>
            <person name="Mehta T."/>
            <person name="Neiman D."/>
            <person name="Pearson M."/>
            <person name="Roberts A."/>
            <person name="Saif S."/>
            <person name="Shea T."/>
            <person name="Shenoy N."/>
            <person name="Sisk P."/>
            <person name="Stolte C."/>
            <person name="Sykes S."/>
            <person name="Walk T."/>
            <person name="White J."/>
            <person name="Yandava C."/>
            <person name="Haas B."/>
            <person name="Nusbaum C."/>
            <person name="Birren B."/>
        </authorList>
    </citation>
    <scope>NUCLEOTIDE SEQUENCE</scope>
    <source>
        <strain evidence="9">ATCC 64411</strain>
    </source>
</reference>
<feature type="compositionally biased region" description="Low complexity" evidence="7">
    <location>
        <begin position="30"/>
        <end position="41"/>
    </location>
</feature>
<dbReference type="GO" id="GO:0006351">
    <property type="term" value="P:DNA-templated transcription"/>
    <property type="evidence" value="ECO:0007669"/>
    <property type="project" value="InterPro"/>
</dbReference>
<evidence type="ECO:0000256" key="3">
    <source>
        <dbReference type="ARBA" id="ARBA00023015"/>
    </source>
</evidence>
<accession>A0A0C4DNZ7</accession>
<dbReference type="GO" id="GO:0005634">
    <property type="term" value="C:nucleus"/>
    <property type="evidence" value="ECO:0007669"/>
    <property type="project" value="UniProtKB-SubCell"/>
</dbReference>
<evidence type="ECO:0000256" key="6">
    <source>
        <dbReference type="ARBA" id="ARBA00023242"/>
    </source>
</evidence>
<proteinExistence type="predicted"/>
<dbReference type="GO" id="GO:0045944">
    <property type="term" value="P:positive regulation of transcription by RNA polymerase II"/>
    <property type="evidence" value="ECO:0007669"/>
    <property type="project" value="TreeGrafter"/>
</dbReference>
<dbReference type="AlphaFoldDB" id="A0A0C4DNZ7"/>
<dbReference type="PROSITE" id="PS50048">
    <property type="entry name" value="ZN2_CY6_FUNGAL_2"/>
    <property type="match status" value="1"/>
</dbReference>
<dbReference type="Pfam" id="PF00172">
    <property type="entry name" value="Zn_clus"/>
    <property type="match status" value="1"/>
</dbReference>
<dbReference type="PANTHER" id="PTHR47540:SF6">
    <property type="entry name" value="ZN(II)2CYS6 TRANSCRIPTION FACTOR (EUROFUNG)"/>
    <property type="match status" value="1"/>
</dbReference>
<dbReference type="SMART" id="SM00906">
    <property type="entry name" value="Fungal_trans"/>
    <property type="match status" value="1"/>
</dbReference>
<reference evidence="11" key="1">
    <citation type="submission" date="2010-05" db="EMBL/GenBank/DDBJ databases">
        <title>The genome sequence of Magnaporthe poae strain ATCC 64411.</title>
        <authorList>
            <person name="Ma L.-J."/>
            <person name="Dead R."/>
            <person name="Young S."/>
            <person name="Zeng Q."/>
            <person name="Koehrsen M."/>
            <person name="Alvarado L."/>
            <person name="Berlin A."/>
            <person name="Chapman S.B."/>
            <person name="Chen Z."/>
            <person name="Freedman E."/>
            <person name="Gellesch M."/>
            <person name="Goldberg J."/>
            <person name="Griggs A."/>
            <person name="Gujja S."/>
            <person name="Heilman E.R."/>
            <person name="Heiman D."/>
            <person name="Hepburn T."/>
            <person name="Howarth C."/>
            <person name="Jen D."/>
            <person name="Larson L."/>
            <person name="Mehta T."/>
            <person name="Neiman D."/>
            <person name="Pearson M."/>
            <person name="Roberts A."/>
            <person name="Saif S."/>
            <person name="Shea T."/>
            <person name="Shenoy N."/>
            <person name="Sisk P."/>
            <person name="Stolte C."/>
            <person name="Sykes S."/>
            <person name="Walk T."/>
            <person name="White J."/>
            <person name="Yandava C."/>
            <person name="Haas B."/>
            <person name="Nusbaum C."/>
            <person name="Birren B."/>
        </authorList>
    </citation>
    <scope>NUCLEOTIDE SEQUENCE [LARGE SCALE GENOMIC DNA]</scope>
    <source>
        <strain evidence="11">ATCC 64411 / 73-15</strain>
    </source>
</reference>
<dbReference type="EMBL" id="ADBL01000371">
    <property type="status" value="NOT_ANNOTATED_CDS"/>
    <property type="molecule type" value="Genomic_DNA"/>
</dbReference>
<organism evidence="10 11">
    <name type="scientific">Magnaporthiopsis poae (strain ATCC 64411 / 73-15)</name>
    <name type="common">Kentucky bluegrass fungus</name>
    <name type="synonym">Magnaporthe poae</name>
    <dbReference type="NCBI Taxonomy" id="644358"/>
    <lineage>
        <taxon>Eukaryota</taxon>
        <taxon>Fungi</taxon>
        <taxon>Dikarya</taxon>
        <taxon>Ascomycota</taxon>
        <taxon>Pezizomycotina</taxon>
        <taxon>Sordariomycetes</taxon>
        <taxon>Sordariomycetidae</taxon>
        <taxon>Magnaporthales</taxon>
        <taxon>Magnaporthaceae</taxon>
        <taxon>Magnaporthiopsis</taxon>
    </lineage>
</organism>
<dbReference type="OMA" id="GAQGLYW"/>
<dbReference type="VEuPathDB" id="FungiDB:MAPG_01546"/>
<dbReference type="CDD" id="cd12148">
    <property type="entry name" value="fungal_TF_MHR"/>
    <property type="match status" value="1"/>
</dbReference>
<comment type="subcellular location">
    <subcellularLocation>
        <location evidence="1">Nucleus</location>
    </subcellularLocation>
</comment>
<evidence type="ECO:0000259" key="8">
    <source>
        <dbReference type="PROSITE" id="PS50048"/>
    </source>
</evidence>
<evidence type="ECO:0000256" key="2">
    <source>
        <dbReference type="ARBA" id="ARBA00022723"/>
    </source>
</evidence>
<feature type="region of interest" description="Disordered" evidence="7">
    <location>
        <begin position="99"/>
        <end position="122"/>
    </location>
</feature>
<dbReference type="STRING" id="644358.A0A0C4DNZ7"/>
<reference evidence="9" key="3">
    <citation type="submission" date="2011-03" db="EMBL/GenBank/DDBJ databases">
        <title>Annotation of Magnaporthe poae ATCC 64411.</title>
        <authorList>
            <person name="Ma L.-J."/>
            <person name="Dead R."/>
            <person name="Young S.K."/>
            <person name="Zeng Q."/>
            <person name="Gargeya S."/>
            <person name="Fitzgerald M."/>
            <person name="Haas B."/>
            <person name="Abouelleil A."/>
            <person name="Alvarado L."/>
            <person name="Arachchi H.M."/>
            <person name="Berlin A."/>
            <person name="Brown A."/>
            <person name="Chapman S.B."/>
            <person name="Chen Z."/>
            <person name="Dunbar C."/>
            <person name="Freedman E."/>
            <person name="Gearin G."/>
            <person name="Gellesch M."/>
            <person name="Goldberg J."/>
            <person name="Griggs A."/>
            <person name="Gujja S."/>
            <person name="Heiman D."/>
            <person name="Howarth C."/>
            <person name="Larson L."/>
            <person name="Lui A."/>
            <person name="MacDonald P.J.P."/>
            <person name="Mehta T."/>
            <person name="Montmayeur A."/>
            <person name="Murphy C."/>
            <person name="Neiman D."/>
            <person name="Pearson M."/>
            <person name="Priest M."/>
            <person name="Roberts A."/>
            <person name="Saif S."/>
            <person name="Shea T."/>
            <person name="Shenoy N."/>
            <person name="Sisk P."/>
            <person name="Stolte C."/>
            <person name="Sykes S."/>
            <person name="Yandava C."/>
            <person name="Wortman J."/>
            <person name="Nusbaum C."/>
            <person name="Birren B."/>
        </authorList>
    </citation>
    <scope>NUCLEOTIDE SEQUENCE</scope>
    <source>
        <strain evidence="9">ATCC 64411</strain>
    </source>
</reference>
<keyword evidence="2" id="KW-0479">Metal-binding</keyword>
<feature type="compositionally biased region" description="Polar residues" evidence="7">
    <location>
        <begin position="12"/>
        <end position="24"/>
    </location>
</feature>
<dbReference type="InterPro" id="IPR007219">
    <property type="entry name" value="XnlR_reg_dom"/>
</dbReference>
<dbReference type="PROSITE" id="PS00463">
    <property type="entry name" value="ZN2_CY6_FUNGAL_1"/>
    <property type="match status" value="1"/>
</dbReference>
<feature type="region of interest" description="Disordered" evidence="7">
    <location>
        <begin position="624"/>
        <end position="682"/>
    </location>
</feature>
<evidence type="ECO:0000256" key="7">
    <source>
        <dbReference type="SAM" id="MobiDB-lite"/>
    </source>
</evidence>
<dbReference type="GO" id="GO:0000981">
    <property type="term" value="F:DNA-binding transcription factor activity, RNA polymerase II-specific"/>
    <property type="evidence" value="ECO:0007669"/>
    <property type="project" value="InterPro"/>
</dbReference>
<dbReference type="OrthoDB" id="3990906at2759"/>
<dbReference type="EMBL" id="GL876966">
    <property type="protein sequence ID" value="KLU82474.1"/>
    <property type="molecule type" value="Genomic_DNA"/>
</dbReference>
<evidence type="ECO:0000313" key="11">
    <source>
        <dbReference type="Proteomes" id="UP000011715"/>
    </source>
</evidence>
<dbReference type="InterPro" id="IPR001138">
    <property type="entry name" value="Zn2Cys6_DnaBD"/>
</dbReference>
<evidence type="ECO:0000256" key="1">
    <source>
        <dbReference type="ARBA" id="ARBA00004123"/>
    </source>
</evidence>
<dbReference type="EnsemblFungi" id="MAPG_01546T0">
    <property type="protein sequence ID" value="MAPG_01546T0"/>
    <property type="gene ID" value="MAPG_01546"/>
</dbReference>
<evidence type="ECO:0000256" key="4">
    <source>
        <dbReference type="ARBA" id="ARBA00023125"/>
    </source>
</evidence>
<evidence type="ECO:0000313" key="9">
    <source>
        <dbReference type="EMBL" id="KLU82474.1"/>
    </source>
</evidence>
<dbReference type="Pfam" id="PF04082">
    <property type="entry name" value="Fungal_trans"/>
    <property type="match status" value="1"/>
</dbReference>
<evidence type="ECO:0000313" key="10">
    <source>
        <dbReference type="EnsemblFungi" id="MAPG_01546T0"/>
    </source>
</evidence>
<dbReference type="PANTHER" id="PTHR47540">
    <property type="entry name" value="THIAMINE REPRESSIBLE GENES REGULATORY PROTEIN THI5"/>
    <property type="match status" value="1"/>
</dbReference>
<name>A0A0C4DNZ7_MAGP6</name>
<keyword evidence="4" id="KW-0238">DNA-binding</keyword>
<dbReference type="InterPro" id="IPR036864">
    <property type="entry name" value="Zn2-C6_fun-type_DNA-bd_sf"/>
</dbReference>